<sequence length="276" mass="31042">MTLSSTFSRIKKSLCHAGRRVKRFLTCSDKDTAMSLPEKREAPGPVPETPSEATLCSKYNALPIIEPSMDAPPLLSSSTTNFRILDDTRKCSCRPLLLEKLRQVMANSLMPVLEEFKSCRCRHGLCCDSLTDVSQPSGYETMSTASLLLAPRAGTQFSYPNVYQNDSLAPCEQEGHFPFGPLGPETVPEPANEKALIVNISHDWAAYPDKDMDEKHNLCRCSSCFEHRREEEYVDSVLAWIDALPDAVVTRFSNTSARPRQLRRKRKMSNLNRPRN</sequence>
<dbReference type="EMBL" id="CP120627">
    <property type="protein sequence ID" value="WEW56202.1"/>
    <property type="molecule type" value="Genomic_DNA"/>
</dbReference>
<reference evidence="2" key="1">
    <citation type="submission" date="2023-03" db="EMBL/GenBank/DDBJ databases">
        <title>Emydomyces testavorans Genome Sequence.</title>
        <authorList>
            <person name="Hoyer L."/>
        </authorList>
    </citation>
    <scope>NUCLEOTIDE SEQUENCE</scope>
    <source>
        <strain evidence="2">16-2883</strain>
    </source>
</reference>
<dbReference type="AlphaFoldDB" id="A0AAF0IGV8"/>
<protein>
    <submittedName>
        <fullName evidence="2">Uncharacterized protein</fullName>
    </submittedName>
</protein>
<dbReference type="Proteomes" id="UP001219355">
    <property type="component" value="Chromosome 1"/>
</dbReference>
<feature type="region of interest" description="Disordered" evidence="1">
    <location>
        <begin position="255"/>
        <end position="276"/>
    </location>
</feature>
<keyword evidence="3" id="KW-1185">Reference proteome</keyword>
<evidence type="ECO:0000313" key="2">
    <source>
        <dbReference type="EMBL" id="WEW56202.1"/>
    </source>
</evidence>
<evidence type="ECO:0000256" key="1">
    <source>
        <dbReference type="SAM" id="MobiDB-lite"/>
    </source>
</evidence>
<organism evidence="2 3">
    <name type="scientific">Emydomyces testavorans</name>
    <dbReference type="NCBI Taxonomy" id="2070801"/>
    <lineage>
        <taxon>Eukaryota</taxon>
        <taxon>Fungi</taxon>
        <taxon>Dikarya</taxon>
        <taxon>Ascomycota</taxon>
        <taxon>Pezizomycotina</taxon>
        <taxon>Eurotiomycetes</taxon>
        <taxon>Eurotiomycetidae</taxon>
        <taxon>Onygenales</taxon>
        <taxon>Nannizziopsiaceae</taxon>
        <taxon>Emydomyces</taxon>
    </lineage>
</organism>
<evidence type="ECO:0000313" key="3">
    <source>
        <dbReference type="Proteomes" id="UP001219355"/>
    </source>
</evidence>
<proteinExistence type="predicted"/>
<name>A0AAF0IGV8_9EURO</name>
<gene>
    <name evidence="2" type="ORF">PRK78_001639</name>
</gene>
<feature type="compositionally biased region" description="Basic residues" evidence="1">
    <location>
        <begin position="260"/>
        <end position="276"/>
    </location>
</feature>
<accession>A0AAF0IGV8</accession>